<evidence type="ECO:0000256" key="3">
    <source>
        <dbReference type="ARBA" id="ARBA00022833"/>
    </source>
</evidence>
<keyword evidence="3" id="KW-0862">Zinc</keyword>
<evidence type="ECO:0000313" key="7">
    <source>
        <dbReference type="Proteomes" id="UP001362999"/>
    </source>
</evidence>
<protein>
    <recommendedName>
        <fullName evidence="5">MYND-type domain-containing protein</fullName>
    </recommendedName>
</protein>
<reference evidence="6 7" key="1">
    <citation type="journal article" date="2024" name="J Genomics">
        <title>Draft genome sequencing and assembly of Favolaschia claudopus CIRM-BRFM 2984 isolated from oak limbs.</title>
        <authorList>
            <person name="Navarro D."/>
            <person name="Drula E."/>
            <person name="Chaduli D."/>
            <person name="Cazenave R."/>
            <person name="Ahrendt S."/>
            <person name="Wang J."/>
            <person name="Lipzen A."/>
            <person name="Daum C."/>
            <person name="Barry K."/>
            <person name="Grigoriev I.V."/>
            <person name="Favel A."/>
            <person name="Rosso M.N."/>
            <person name="Martin F."/>
        </authorList>
    </citation>
    <scope>NUCLEOTIDE SEQUENCE [LARGE SCALE GENOMIC DNA]</scope>
    <source>
        <strain evidence="6 7">CIRM-BRFM 2984</strain>
    </source>
</reference>
<dbReference type="PROSITE" id="PS50865">
    <property type="entry name" value="ZF_MYND_2"/>
    <property type="match status" value="1"/>
</dbReference>
<evidence type="ECO:0000313" key="6">
    <source>
        <dbReference type="EMBL" id="KAK7055813.1"/>
    </source>
</evidence>
<sequence>MAFGDSPKSPSFKKDRRGWNAAWERDLASVYGSSIEISFATRKSIPSVISGMPTRYYEMLLADSHVGSLQTMTSQICILQRDLTRKASRRFAEDDFESHWKTRCSAKEREEFVLEGLVRACDASPDFEDHRKWCPELTLNRLNHNSGQGFIDLLKKLSLQDIDKVPDDIKILPNVVYDKINALPPNPHPGLVVAKKSCDCGRMYLLTMVVWNILLAFYDESETYGLVKGQREDREELARFQKLAGKEVDVKRVAGEVAANRKLAERHCTSCGLPASKAGVDTLLSCKRCKDIDRLVFYCSKKCQTADWKTGRPPHKTICGKEGAIRDAFFAPKEAAEPAPQDDDSDSDFYGTPSPGYTRSPALLHQLSLLKEHPQLDYVFVRPHPHPDHGVGVQDPLGKMFFKLCFKRAACEHSPREVCKMFQQLEPSARGAPGYGVQLLKKQLMKEFGVDVDVAMKECWPDKTG</sequence>
<dbReference type="Gene3D" id="6.10.140.2220">
    <property type="match status" value="1"/>
</dbReference>
<dbReference type="Pfam" id="PF01753">
    <property type="entry name" value="zf-MYND"/>
    <property type="match status" value="1"/>
</dbReference>
<evidence type="ECO:0000259" key="5">
    <source>
        <dbReference type="PROSITE" id="PS50865"/>
    </source>
</evidence>
<organism evidence="6 7">
    <name type="scientific">Favolaschia claudopus</name>
    <dbReference type="NCBI Taxonomy" id="2862362"/>
    <lineage>
        <taxon>Eukaryota</taxon>
        <taxon>Fungi</taxon>
        <taxon>Dikarya</taxon>
        <taxon>Basidiomycota</taxon>
        <taxon>Agaricomycotina</taxon>
        <taxon>Agaricomycetes</taxon>
        <taxon>Agaricomycetidae</taxon>
        <taxon>Agaricales</taxon>
        <taxon>Marasmiineae</taxon>
        <taxon>Mycenaceae</taxon>
        <taxon>Favolaschia</taxon>
    </lineage>
</organism>
<dbReference type="SUPFAM" id="SSF144232">
    <property type="entry name" value="HIT/MYND zinc finger-like"/>
    <property type="match status" value="1"/>
</dbReference>
<proteinExistence type="predicted"/>
<feature type="domain" description="MYND-type" evidence="5">
    <location>
        <begin position="268"/>
        <end position="319"/>
    </location>
</feature>
<comment type="caution">
    <text evidence="6">The sequence shown here is derived from an EMBL/GenBank/DDBJ whole genome shotgun (WGS) entry which is preliminary data.</text>
</comment>
<name>A0AAW0DVX3_9AGAR</name>
<evidence type="ECO:0000256" key="2">
    <source>
        <dbReference type="ARBA" id="ARBA00022771"/>
    </source>
</evidence>
<gene>
    <name evidence="6" type="ORF">R3P38DRAFT_2849066</name>
</gene>
<keyword evidence="1" id="KW-0479">Metal-binding</keyword>
<accession>A0AAW0DVX3</accession>
<evidence type="ECO:0000256" key="1">
    <source>
        <dbReference type="ARBA" id="ARBA00022723"/>
    </source>
</evidence>
<keyword evidence="2 4" id="KW-0863">Zinc-finger</keyword>
<evidence type="ECO:0000256" key="4">
    <source>
        <dbReference type="PROSITE-ProRule" id="PRU00134"/>
    </source>
</evidence>
<dbReference type="AlphaFoldDB" id="A0AAW0DVX3"/>
<dbReference type="Proteomes" id="UP001362999">
    <property type="component" value="Unassembled WGS sequence"/>
</dbReference>
<dbReference type="EMBL" id="JAWWNJ010000005">
    <property type="protein sequence ID" value="KAK7055813.1"/>
    <property type="molecule type" value="Genomic_DNA"/>
</dbReference>
<dbReference type="GO" id="GO:0008270">
    <property type="term" value="F:zinc ion binding"/>
    <property type="evidence" value="ECO:0007669"/>
    <property type="project" value="UniProtKB-KW"/>
</dbReference>
<dbReference type="InterPro" id="IPR002893">
    <property type="entry name" value="Znf_MYND"/>
</dbReference>
<keyword evidence="7" id="KW-1185">Reference proteome</keyword>